<reference evidence="2 4" key="2">
    <citation type="submission" date="2020-02" db="EMBL/GenBank/DDBJ databases">
        <title>Whole genome shotgun sequence of Streptomyces gougerotii NBRC 13043.</title>
        <authorList>
            <person name="Ichikawa N."/>
            <person name="Komaki H."/>
            <person name="Tamura T."/>
        </authorList>
    </citation>
    <scope>NUCLEOTIDE SEQUENCE [LARGE SCALE GENOMIC DNA]</scope>
    <source>
        <strain evidence="2 4">NBRC 13043</strain>
    </source>
</reference>
<protein>
    <submittedName>
        <fullName evidence="3">Uncharacterized protein</fullName>
    </submittedName>
</protein>
<feature type="compositionally biased region" description="Low complexity" evidence="1">
    <location>
        <begin position="385"/>
        <end position="419"/>
    </location>
</feature>
<feature type="region of interest" description="Disordered" evidence="1">
    <location>
        <begin position="151"/>
        <end position="250"/>
    </location>
</feature>
<evidence type="ECO:0000313" key="2">
    <source>
        <dbReference type="EMBL" id="GFH78780.1"/>
    </source>
</evidence>
<reference evidence="3" key="1">
    <citation type="journal article" date="2014" name="Int. J. Syst. Evol. Microbiol.">
        <title>Complete genome sequence of Corynebacterium casei LMG S-19264T (=DSM 44701T), isolated from a smear-ripened cheese.</title>
        <authorList>
            <consortium name="US DOE Joint Genome Institute (JGI-PGF)"/>
            <person name="Walter F."/>
            <person name="Albersmeier A."/>
            <person name="Kalinowski J."/>
            <person name="Ruckert C."/>
        </authorList>
    </citation>
    <scope>NUCLEOTIDE SEQUENCE</scope>
    <source>
        <strain evidence="3">JCM 4136</strain>
    </source>
</reference>
<name>A0A8H9LPB3_9ACTN</name>
<feature type="compositionally biased region" description="Low complexity" evidence="1">
    <location>
        <begin position="153"/>
        <end position="164"/>
    </location>
</feature>
<evidence type="ECO:0000313" key="5">
    <source>
        <dbReference type="Proteomes" id="UP000660975"/>
    </source>
</evidence>
<organism evidence="3 5">
    <name type="scientific">Streptomyces gougerotii</name>
    <dbReference type="NCBI Taxonomy" id="53448"/>
    <lineage>
        <taxon>Bacteria</taxon>
        <taxon>Bacillati</taxon>
        <taxon>Actinomycetota</taxon>
        <taxon>Actinomycetes</taxon>
        <taxon>Kitasatosporales</taxon>
        <taxon>Streptomycetaceae</taxon>
        <taxon>Streptomyces</taxon>
        <taxon>Streptomyces diastaticus group</taxon>
    </lineage>
</organism>
<feature type="compositionally biased region" description="Low complexity" evidence="1">
    <location>
        <begin position="262"/>
        <end position="273"/>
    </location>
</feature>
<feature type="compositionally biased region" description="Polar residues" evidence="1">
    <location>
        <begin position="325"/>
        <end position="337"/>
    </location>
</feature>
<feature type="region of interest" description="Disordered" evidence="1">
    <location>
        <begin position="324"/>
        <end position="443"/>
    </location>
</feature>
<gene>
    <name evidence="3" type="ORF">GCM10010227_22310</name>
    <name evidence="2" type="ORF">Sgou_34500</name>
</gene>
<feature type="compositionally biased region" description="Basic and acidic residues" evidence="1">
    <location>
        <begin position="14"/>
        <end position="24"/>
    </location>
</feature>
<feature type="region of interest" description="Disordered" evidence="1">
    <location>
        <begin position="262"/>
        <end position="287"/>
    </location>
</feature>
<dbReference type="Proteomes" id="UP000480804">
    <property type="component" value="Unassembled WGS sequence"/>
</dbReference>
<accession>A0A8H9LPB3</accession>
<evidence type="ECO:0000313" key="4">
    <source>
        <dbReference type="Proteomes" id="UP000480804"/>
    </source>
</evidence>
<proteinExistence type="predicted"/>
<dbReference type="RefSeq" id="WP_189400140.1">
    <property type="nucleotide sequence ID" value="NZ_BLLO01000020.1"/>
</dbReference>
<feature type="region of interest" description="Disordered" evidence="1">
    <location>
        <begin position="1"/>
        <end position="24"/>
    </location>
</feature>
<sequence length="443" mass="43561">MRETTRVQEVGPRSGEEPQQDEKRIDLSVPQVAGSAVAAVAGAVAASQLGVYGTVIGAGVMSVVATTGGSVFQHLFRRTGEQFRDVAHVRPKGETGPDVPDTFRADPEPDPLADPAPGRIASADPATAHTAPGEPPAVAEATQLLQRVDPAVRRPGGPAGPAVPEATPSLGEAGPAAAHTAPGEPPAVAETTQLLRQVGPARSRPGSPAAPAGPEATQLLGRAGPDATQFLAGTGSAATGVPGRPPEGADADRATRLLHTVPGAPGTAAAPGSGDFGAASTHQARPRRWKRPLISAAAVFVLAMGGITGWELISGHALSGDAGPTISNLTGNRSQPAGDQDEDKAPAPEETPSGEAPSDGSSTAPSSPEPEDGTGPTGTPGGGTATEPTRPGQQPGSPDGSPGGDATPTPAPTPSAGDPEQPTGQPSGGVPSGAAPEEDAPAG</sequence>
<dbReference type="AlphaFoldDB" id="A0A8H9LPB3"/>
<comment type="caution">
    <text evidence="3">The sequence shown here is derived from an EMBL/GenBank/DDBJ whole genome shotgun (WGS) entry which is preliminary data.</text>
</comment>
<evidence type="ECO:0000313" key="3">
    <source>
        <dbReference type="EMBL" id="GGU68143.1"/>
    </source>
</evidence>
<reference evidence="3" key="3">
    <citation type="submission" date="2020-09" db="EMBL/GenBank/DDBJ databases">
        <authorList>
            <person name="Sun Q."/>
            <person name="Ohkuma M."/>
        </authorList>
    </citation>
    <scope>NUCLEOTIDE SEQUENCE</scope>
    <source>
        <strain evidence="3">JCM 4136</strain>
    </source>
</reference>
<dbReference type="EMBL" id="BMSC01000005">
    <property type="protein sequence ID" value="GGU68143.1"/>
    <property type="molecule type" value="Genomic_DNA"/>
</dbReference>
<dbReference type="Proteomes" id="UP000660975">
    <property type="component" value="Unassembled WGS sequence"/>
</dbReference>
<feature type="compositionally biased region" description="Low complexity" evidence="1">
    <location>
        <begin position="199"/>
        <end position="214"/>
    </location>
</feature>
<feature type="region of interest" description="Disordered" evidence="1">
    <location>
        <begin position="90"/>
        <end position="136"/>
    </location>
</feature>
<dbReference type="EMBL" id="BLLO01000020">
    <property type="protein sequence ID" value="GFH78780.1"/>
    <property type="molecule type" value="Genomic_DNA"/>
</dbReference>
<evidence type="ECO:0000256" key="1">
    <source>
        <dbReference type="SAM" id="MobiDB-lite"/>
    </source>
</evidence>
<feature type="compositionally biased region" description="Basic and acidic residues" evidence="1">
    <location>
        <begin position="90"/>
        <end position="107"/>
    </location>
</feature>
<keyword evidence="4" id="KW-1185">Reference proteome</keyword>
<feature type="compositionally biased region" description="Gly residues" evidence="1">
    <location>
        <begin position="375"/>
        <end position="384"/>
    </location>
</feature>